<dbReference type="GO" id="GO:0009090">
    <property type="term" value="P:homoserine biosynthetic process"/>
    <property type="evidence" value="ECO:0007669"/>
    <property type="project" value="TreeGrafter"/>
</dbReference>
<dbReference type="UniPathway" id="UPA00051">
    <property type="reaction ID" value="UER00465"/>
</dbReference>
<accession>A0A4T0FWT6</accession>
<gene>
    <name evidence="19" type="ORF">E3P99_00442</name>
</gene>
<dbReference type="OrthoDB" id="67851at2759"/>
<dbReference type="UniPathway" id="UPA00050">
    <property type="reaction ID" value="UER00063"/>
</dbReference>
<feature type="binding site" evidence="16">
    <location>
        <position position="93"/>
    </location>
    <ligand>
        <name>NADPH</name>
        <dbReference type="ChEBI" id="CHEBI:57783"/>
    </ligand>
</feature>
<feature type="binding site" evidence="16">
    <location>
        <position position="117"/>
    </location>
    <ligand>
        <name>NADPH</name>
        <dbReference type="ChEBI" id="CHEBI:57783"/>
    </ligand>
</feature>
<name>A0A4T0FWT6_9BASI</name>
<dbReference type="Pfam" id="PF03447">
    <property type="entry name" value="NAD_binding_3"/>
    <property type="match status" value="1"/>
</dbReference>
<reference evidence="19 20" key="1">
    <citation type="submission" date="2019-03" db="EMBL/GenBank/DDBJ databases">
        <title>Sequencing 23 genomes of Wallemia ichthyophaga.</title>
        <authorList>
            <person name="Gostincar C."/>
        </authorList>
    </citation>
    <scope>NUCLEOTIDE SEQUENCE [LARGE SCALE GENOMIC DNA]</scope>
    <source>
        <strain evidence="19 20">EXF-5753</strain>
    </source>
</reference>
<dbReference type="EC" id="1.1.1.3" evidence="5 14"/>
<evidence type="ECO:0000256" key="7">
    <source>
        <dbReference type="ARBA" id="ARBA00022605"/>
    </source>
</evidence>
<evidence type="ECO:0000256" key="9">
    <source>
        <dbReference type="ARBA" id="ARBA00022857"/>
    </source>
</evidence>
<dbReference type="Gene3D" id="3.30.360.10">
    <property type="entry name" value="Dihydrodipicolinate Reductase, domain 2"/>
    <property type="match status" value="1"/>
</dbReference>
<dbReference type="InterPro" id="IPR022697">
    <property type="entry name" value="HDH_short"/>
</dbReference>
<dbReference type="PANTHER" id="PTHR43070">
    <property type="match status" value="1"/>
</dbReference>
<comment type="function">
    <text evidence="13">Catalyzes the conversion of L-aspartate-beta-semialdehyde (L-Asa) to L-homoserine (L-Hse), the third step in the biosynthesis of amino acids that derive from aspartate (the aspartate family of amino acids), including methioinine and threonine, the latter of which is a precursor to isoleucine; production of homoserine leads to a branch-point in the pathway as it can either be O-phosphorylated for processing to threonine, or O-acylated for processing to methionine.</text>
</comment>
<feature type="binding site" evidence="16">
    <location>
        <position position="210"/>
    </location>
    <ligand>
        <name>L-homoserine</name>
        <dbReference type="ChEBI" id="CHEBI:57476"/>
    </ligand>
</feature>
<dbReference type="GO" id="GO:0050661">
    <property type="term" value="F:NADP binding"/>
    <property type="evidence" value="ECO:0007669"/>
    <property type="project" value="InterPro"/>
</dbReference>
<keyword evidence="7 14" id="KW-0028">Amino-acid biosynthesis</keyword>
<evidence type="ECO:0000256" key="1">
    <source>
        <dbReference type="ARBA" id="ARBA00001920"/>
    </source>
</evidence>
<dbReference type="InterPro" id="IPR036291">
    <property type="entry name" value="NAD(P)-bd_dom_sf"/>
</dbReference>
<dbReference type="EMBL" id="SPNW01000004">
    <property type="protein sequence ID" value="TIA92880.1"/>
    <property type="molecule type" value="Genomic_DNA"/>
</dbReference>
<dbReference type="Gene3D" id="3.40.50.720">
    <property type="entry name" value="NAD(P)-binding Rossmann-like Domain"/>
    <property type="match status" value="1"/>
</dbReference>
<keyword evidence="8 14" id="KW-0791">Threonine biosynthesis</keyword>
<dbReference type="GO" id="GO:0009088">
    <property type="term" value="P:threonine biosynthetic process"/>
    <property type="evidence" value="ECO:0007669"/>
    <property type="project" value="UniProtKB-UniPathway"/>
</dbReference>
<evidence type="ECO:0000256" key="6">
    <source>
        <dbReference type="ARBA" id="ARBA00013376"/>
    </source>
</evidence>
<evidence type="ECO:0000256" key="3">
    <source>
        <dbReference type="ARBA" id="ARBA00005062"/>
    </source>
</evidence>
<dbReference type="InterPro" id="IPR001342">
    <property type="entry name" value="HDH_cat"/>
</dbReference>
<evidence type="ECO:0000256" key="10">
    <source>
        <dbReference type="ARBA" id="ARBA00023002"/>
    </source>
</evidence>
<dbReference type="PIRSF" id="PIRSF036497">
    <property type="entry name" value="HDH_short"/>
    <property type="match status" value="1"/>
</dbReference>
<feature type="domain" description="Homoserine dehydrogenase catalytic" evidence="17">
    <location>
        <begin position="152"/>
        <end position="360"/>
    </location>
</feature>
<evidence type="ECO:0000256" key="5">
    <source>
        <dbReference type="ARBA" id="ARBA00013213"/>
    </source>
</evidence>
<evidence type="ECO:0000313" key="20">
    <source>
        <dbReference type="Proteomes" id="UP000310189"/>
    </source>
</evidence>
<dbReference type="AlphaFoldDB" id="A0A4T0FWT6"/>
<evidence type="ECO:0000259" key="17">
    <source>
        <dbReference type="Pfam" id="PF00742"/>
    </source>
</evidence>
<dbReference type="SUPFAM" id="SSF51735">
    <property type="entry name" value="NAD(P)-binding Rossmann-fold domains"/>
    <property type="match status" value="1"/>
</dbReference>
<evidence type="ECO:0000256" key="12">
    <source>
        <dbReference type="ARBA" id="ARBA00048841"/>
    </source>
</evidence>
<dbReference type="GO" id="GO:0004412">
    <property type="term" value="F:homoserine dehydrogenase activity"/>
    <property type="evidence" value="ECO:0007669"/>
    <property type="project" value="UniProtKB-EC"/>
</dbReference>
<dbReference type="PANTHER" id="PTHR43070:SF5">
    <property type="entry name" value="HOMOSERINE DEHYDROGENASE"/>
    <property type="match status" value="1"/>
</dbReference>
<keyword evidence="20" id="KW-1185">Reference proteome</keyword>
<keyword evidence="11 14" id="KW-0486">Methionine biosynthesis</keyword>
<comment type="similarity">
    <text evidence="4 14">Belongs to the homoserine dehydrogenase family.</text>
</comment>
<organism evidence="19 20">
    <name type="scientific">Wallemia hederae</name>
    <dbReference type="NCBI Taxonomy" id="1540922"/>
    <lineage>
        <taxon>Eukaryota</taxon>
        <taxon>Fungi</taxon>
        <taxon>Dikarya</taxon>
        <taxon>Basidiomycota</taxon>
        <taxon>Wallemiomycotina</taxon>
        <taxon>Wallemiomycetes</taxon>
        <taxon>Wallemiales</taxon>
        <taxon>Wallemiaceae</taxon>
        <taxon>Wallemia</taxon>
    </lineage>
</organism>
<evidence type="ECO:0000256" key="2">
    <source>
        <dbReference type="ARBA" id="ARBA00005056"/>
    </source>
</evidence>
<evidence type="ECO:0000256" key="14">
    <source>
        <dbReference type="PIRNR" id="PIRNR036497"/>
    </source>
</evidence>
<feature type="binding site" evidence="16">
    <location>
        <begin position="20"/>
        <end position="25"/>
    </location>
    <ligand>
        <name>NADP(+)</name>
        <dbReference type="ChEBI" id="CHEBI:58349"/>
    </ligand>
</feature>
<dbReference type="Pfam" id="PF00742">
    <property type="entry name" value="Homoserine_dh"/>
    <property type="match status" value="1"/>
</dbReference>
<comment type="pathway">
    <text evidence="2">Amino-acid biosynthesis; L-threonine biosynthesis; L-threonine from L-aspartate: step 3/5.</text>
</comment>
<keyword evidence="10 14" id="KW-0560">Oxidoreductase</keyword>
<evidence type="ECO:0000256" key="4">
    <source>
        <dbReference type="ARBA" id="ARBA00006753"/>
    </source>
</evidence>
<evidence type="ECO:0000256" key="11">
    <source>
        <dbReference type="ARBA" id="ARBA00023167"/>
    </source>
</evidence>
<comment type="catalytic activity">
    <reaction evidence="12">
        <text>L-homoserine + NADP(+) = L-aspartate 4-semialdehyde + NADPH + H(+)</text>
        <dbReference type="Rhea" id="RHEA:15761"/>
        <dbReference type="ChEBI" id="CHEBI:15378"/>
        <dbReference type="ChEBI" id="CHEBI:57476"/>
        <dbReference type="ChEBI" id="CHEBI:57783"/>
        <dbReference type="ChEBI" id="CHEBI:58349"/>
        <dbReference type="ChEBI" id="CHEBI:537519"/>
        <dbReference type="EC" id="1.1.1.3"/>
    </reaction>
    <physiologicalReaction direction="right-to-left" evidence="12">
        <dbReference type="Rhea" id="RHEA:15763"/>
    </physiologicalReaction>
</comment>
<comment type="cofactor">
    <cofactor evidence="1">
        <name>a metal cation</name>
        <dbReference type="ChEBI" id="CHEBI:25213"/>
    </cofactor>
</comment>
<feature type="active site" description="Proton donor" evidence="15">
    <location>
        <position position="225"/>
    </location>
</feature>
<comment type="pathway">
    <text evidence="3">Amino-acid biosynthesis; L-methionine biosynthesis via de novo pathway; L-homoserine from L-aspartate: step 3/3.</text>
</comment>
<evidence type="ECO:0000259" key="18">
    <source>
        <dbReference type="Pfam" id="PF03447"/>
    </source>
</evidence>
<protein>
    <recommendedName>
        <fullName evidence="6 14">Homoserine dehydrogenase</fullName>
        <shortName evidence="14">HDH</shortName>
        <ecNumber evidence="5 14">1.1.1.3</ecNumber>
    </recommendedName>
</protein>
<dbReference type="SUPFAM" id="SSF55347">
    <property type="entry name" value="Glyceraldehyde-3-phosphate dehydrogenase-like, C-terminal domain"/>
    <property type="match status" value="1"/>
</dbReference>
<dbReference type="InterPro" id="IPR005106">
    <property type="entry name" value="Asp/hSer_DH_NAD-bd"/>
</dbReference>
<evidence type="ECO:0000256" key="15">
    <source>
        <dbReference type="PIRSR" id="PIRSR036497-1"/>
    </source>
</evidence>
<dbReference type="FunFam" id="3.30.360.10:FF:000006">
    <property type="entry name" value="Bifunctional aspartokinase/homoserine dehydrogenase"/>
    <property type="match status" value="1"/>
</dbReference>
<feature type="domain" description="Aspartate/homoserine dehydrogenase NAD-binding" evidence="18">
    <location>
        <begin position="20"/>
        <end position="139"/>
    </location>
</feature>
<keyword evidence="9 14" id="KW-0521">NADP</keyword>
<sequence length="366" mass="38477">MVLFSAAQSTKKVVNVALIGPGGVGSSVLEQLSKLDQFKLISISNSKGTYINAAGIPFESAKSELSKASTKCLEKEVIPELAKHQPCIFIDNTSSEAVANLYPLALSHGVHVVTPNKVGFSASLSLFNHIRDASAASGALAYKESTVGAGLPVISTLETLLKTGDKVNKIEGVLSGTMSYLFNTFSKAGKNDEILFSKLVSDARDQGYTEPHPGSDLSGSDVARKLAILSRLIPGLENALTEGVNSVDVQSLIPAGLDGDITPEQFLSGLKDHDAHYEKLRKTASDNDSVLRYVGVIDVATGKIKCGLETYPSSHPLASLTGSDNIFLFHTERYGARPLIVQGAGAGSAVTAMGVVGDCITIAERV</sequence>
<proteinExistence type="inferred from homology"/>
<evidence type="ECO:0000256" key="13">
    <source>
        <dbReference type="ARBA" id="ARBA00059589"/>
    </source>
</evidence>
<evidence type="ECO:0000256" key="16">
    <source>
        <dbReference type="PIRSR" id="PIRSR036497-2"/>
    </source>
</evidence>
<comment type="caution">
    <text evidence="19">The sequence shown here is derived from an EMBL/GenBank/DDBJ whole genome shotgun (WGS) entry which is preliminary data.</text>
</comment>
<evidence type="ECO:0000256" key="8">
    <source>
        <dbReference type="ARBA" id="ARBA00022697"/>
    </source>
</evidence>
<dbReference type="GO" id="GO:0009086">
    <property type="term" value="P:methionine biosynthetic process"/>
    <property type="evidence" value="ECO:0007669"/>
    <property type="project" value="UniProtKB-KW"/>
</dbReference>
<dbReference type="Proteomes" id="UP000310189">
    <property type="component" value="Unassembled WGS sequence"/>
</dbReference>
<dbReference type="InterPro" id="IPR011147">
    <property type="entry name" value="Bifunc_Aspkin/hSer_DH"/>
</dbReference>
<evidence type="ECO:0000313" key="19">
    <source>
        <dbReference type="EMBL" id="TIA92880.1"/>
    </source>
</evidence>